<dbReference type="VEuPathDB" id="HostDB:ENSMMUG00000055317"/>
<name>A0A5F8A1X5_MACMU</name>
<reference evidence="1" key="3">
    <citation type="submission" date="2025-08" db="UniProtKB">
        <authorList>
            <consortium name="Ensembl"/>
        </authorList>
    </citation>
    <scope>IDENTIFICATION</scope>
    <source>
        <strain evidence="1">17573</strain>
    </source>
</reference>
<evidence type="ECO:0000313" key="1">
    <source>
        <dbReference type="Ensembl" id="ENSMMUP00000071900.1"/>
    </source>
</evidence>
<dbReference type="Bgee" id="ENSMMUG00000055317">
    <property type="expression patterns" value="Expressed in primary visual cortex and 1 other cell type or tissue"/>
</dbReference>
<reference evidence="1" key="4">
    <citation type="submission" date="2025-09" db="UniProtKB">
        <authorList>
            <consortium name="Ensembl"/>
        </authorList>
    </citation>
    <scope>IDENTIFICATION</scope>
    <source>
        <strain evidence="1">17573</strain>
    </source>
</reference>
<dbReference type="Ensembl" id="ENSMMUT00000089528.1">
    <property type="protein sequence ID" value="ENSMMUP00000071900.1"/>
    <property type="gene ID" value="ENSMMUG00000055317.1"/>
</dbReference>
<dbReference type="AlphaFoldDB" id="A0A5F8A1X5"/>
<proteinExistence type="predicted"/>
<dbReference type="PANTHER" id="PTHR12138">
    <property type="entry name" value="PRIMATE-EXPANDED PROTEIN FAMILY"/>
    <property type="match status" value="1"/>
</dbReference>
<dbReference type="PANTHER" id="PTHR12138:SF151">
    <property type="entry name" value="SECRETED PROTEIN"/>
    <property type="match status" value="1"/>
</dbReference>
<protein>
    <submittedName>
        <fullName evidence="1">Uncharacterized protein</fullName>
    </submittedName>
</protein>
<dbReference type="InParanoid" id="A0A5F8A1X5"/>
<keyword evidence="2" id="KW-1185">Reference proteome</keyword>
<dbReference type="GeneTree" id="ENSGT01150000286943"/>
<evidence type="ECO:0000313" key="2">
    <source>
        <dbReference type="Proteomes" id="UP000006718"/>
    </source>
</evidence>
<dbReference type="Proteomes" id="UP000006718">
    <property type="component" value="Chromosome 17"/>
</dbReference>
<organism evidence="1 2">
    <name type="scientific">Macaca mulatta</name>
    <name type="common">Rhesus macaque</name>
    <dbReference type="NCBI Taxonomy" id="9544"/>
    <lineage>
        <taxon>Eukaryota</taxon>
        <taxon>Metazoa</taxon>
        <taxon>Chordata</taxon>
        <taxon>Craniata</taxon>
        <taxon>Vertebrata</taxon>
        <taxon>Euteleostomi</taxon>
        <taxon>Mammalia</taxon>
        <taxon>Eutheria</taxon>
        <taxon>Euarchontoglires</taxon>
        <taxon>Primates</taxon>
        <taxon>Haplorrhini</taxon>
        <taxon>Catarrhini</taxon>
        <taxon>Cercopithecidae</taxon>
        <taxon>Cercopithecinae</taxon>
        <taxon>Macaca</taxon>
    </lineage>
</organism>
<dbReference type="PRINTS" id="PR02045">
    <property type="entry name" value="F138DOMAIN"/>
</dbReference>
<accession>A0A5F8A1X5</accession>
<reference evidence="1" key="2">
    <citation type="submission" date="2019-01" db="EMBL/GenBank/DDBJ databases">
        <authorList>
            <person name="Graves T."/>
            <person name="Eichler E.E."/>
            <person name="Wilson R.K."/>
        </authorList>
    </citation>
    <scope>NUCLEOTIDE SEQUENCE [LARGE SCALE GENOMIC DNA]</scope>
    <source>
        <strain evidence="1">17573</strain>
    </source>
</reference>
<sequence length="102" mass="10819">FGTFYFVLFWRRSLPLLPRLECSGAILPHCNLCPPGSSNSPASASQVAGTTGACRHTWLLFCILVDTGFHCVAQACLELLSSGNPPASASQSARIIGVNHCV</sequence>
<reference evidence="2" key="1">
    <citation type="journal article" date="2007" name="Science">
        <title>Evolutionary and biomedical insights from the rhesus macaque genome.</title>
        <authorList>
            <person name="Gibbs R.A."/>
            <person name="Rogers J."/>
            <person name="Katze M.G."/>
            <person name="Bumgarner R."/>
            <person name="Weinstock G.M."/>
            <person name="Mardis E.R."/>
            <person name="Remington K.A."/>
            <person name="Strausberg R.L."/>
            <person name="Venter J.C."/>
            <person name="Wilson R.K."/>
            <person name="Batzer M.A."/>
            <person name="Bustamante C.D."/>
            <person name="Eichler E.E."/>
            <person name="Hahn M.W."/>
            <person name="Hardison R.C."/>
            <person name="Makova K.D."/>
            <person name="Miller W."/>
            <person name="Milosavljevic A."/>
            <person name="Palermo R.E."/>
            <person name="Siepel A."/>
            <person name="Sikela J.M."/>
            <person name="Attaway T."/>
            <person name="Bell S."/>
            <person name="Bernard K.E."/>
            <person name="Buhay C.J."/>
            <person name="Chandrabose M.N."/>
            <person name="Dao M."/>
            <person name="Davis C."/>
            <person name="Delehaunty K.D."/>
            <person name="Ding Y."/>
            <person name="Dinh H.H."/>
            <person name="Dugan-Rocha S."/>
            <person name="Fulton L.A."/>
            <person name="Gabisi R.A."/>
            <person name="Garner T.T."/>
            <person name="Godfrey J."/>
            <person name="Hawes A.C."/>
            <person name="Hernandez J."/>
            <person name="Hines S."/>
            <person name="Holder M."/>
            <person name="Hume J."/>
            <person name="Jhangiani S.N."/>
            <person name="Joshi V."/>
            <person name="Khan Z.M."/>
            <person name="Kirkness E.F."/>
            <person name="Cree A."/>
            <person name="Fowler R.G."/>
            <person name="Lee S."/>
            <person name="Lewis L.R."/>
            <person name="Li Z."/>
            <person name="Liu Y.-S."/>
            <person name="Moore S.M."/>
            <person name="Muzny D."/>
            <person name="Nazareth L.V."/>
            <person name="Ngo D.N."/>
            <person name="Okwuonu G.O."/>
            <person name="Pai G."/>
            <person name="Parker D."/>
            <person name="Paul H.A."/>
            <person name="Pfannkoch C."/>
            <person name="Pohl C.S."/>
            <person name="Rogers Y.-H.C."/>
            <person name="Ruiz S.J."/>
            <person name="Sabo A."/>
            <person name="Santibanez J."/>
            <person name="Schneider B.W."/>
            <person name="Smith S.M."/>
            <person name="Sodergren E."/>
            <person name="Svatek A.F."/>
            <person name="Utterback T.R."/>
            <person name="Vattathil S."/>
            <person name="Warren W."/>
            <person name="White C.S."/>
            <person name="Chinwalla A.T."/>
            <person name="Feng Y."/>
            <person name="Halpern A.L."/>
            <person name="Hillier L.W."/>
            <person name="Huang X."/>
            <person name="Minx P."/>
            <person name="Nelson J.O."/>
            <person name="Pepin K.H."/>
            <person name="Qin X."/>
            <person name="Sutton G.G."/>
            <person name="Venter E."/>
            <person name="Walenz B.P."/>
            <person name="Wallis J.W."/>
            <person name="Worley K.C."/>
            <person name="Yang S.-P."/>
            <person name="Jones S.M."/>
            <person name="Marra M.A."/>
            <person name="Rocchi M."/>
            <person name="Schein J.E."/>
            <person name="Baertsch R."/>
            <person name="Clarke L."/>
            <person name="Csuros M."/>
            <person name="Glasscock J."/>
            <person name="Harris R.A."/>
            <person name="Havlak P."/>
            <person name="Jackson A.R."/>
            <person name="Jiang H."/>
            <person name="Liu Y."/>
            <person name="Messina D.N."/>
            <person name="Shen Y."/>
            <person name="Song H.X.-Z."/>
            <person name="Wylie T."/>
            <person name="Zhang L."/>
            <person name="Birney E."/>
            <person name="Han K."/>
            <person name="Konkel M.K."/>
            <person name="Lee J."/>
            <person name="Smit A.F.A."/>
            <person name="Ullmer B."/>
            <person name="Wang H."/>
            <person name="Xing J."/>
            <person name="Burhans R."/>
            <person name="Cheng Z."/>
            <person name="Karro J.E."/>
            <person name="Ma J."/>
            <person name="Raney B."/>
            <person name="She X."/>
            <person name="Cox M.J."/>
            <person name="Demuth J.P."/>
            <person name="Dumas L.J."/>
            <person name="Han S.-G."/>
            <person name="Hopkins J."/>
            <person name="Karimpour-Fard A."/>
            <person name="Kim Y.H."/>
            <person name="Pollack J.R."/>
            <person name="Vinar T."/>
            <person name="Addo-Quaye C."/>
            <person name="Degenhardt J."/>
            <person name="Denby A."/>
            <person name="Hubisz M.J."/>
            <person name="Indap A."/>
            <person name="Kosiol C."/>
            <person name="Lahn B.T."/>
            <person name="Lawson H.A."/>
            <person name="Marklein A."/>
            <person name="Nielsen R."/>
            <person name="Vallender E.J."/>
            <person name="Clark A.G."/>
            <person name="Ferguson B."/>
            <person name="Hernandez R.D."/>
            <person name="Hirani K."/>
            <person name="Kehrer-Sawatzki H."/>
            <person name="Kolb J."/>
            <person name="Patil S."/>
            <person name="Pu L.-L."/>
            <person name="Ren Y."/>
            <person name="Smith D.G."/>
            <person name="Wheeler D.A."/>
            <person name="Schenck I."/>
            <person name="Ball E.V."/>
            <person name="Chen R."/>
            <person name="Cooper D.N."/>
            <person name="Giardine B."/>
            <person name="Hsu F."/>
            <person name="Kent W.J."/>
            <person name="Lesk A."/>
            <person name="Nelson D.L."/>
            <person name="O'brien W.E."/>
            <person name="Pruefer K."/>
            <person name="Stenson P.D."/>
            <person name="Wallace J.C."/>
            <person name="Ke H."/>
            <person name="Liu X.-M."/>
            <person name="Wang P."/>
            <person name="Xiang A.P."/>
            <person name="Yang F."/>
            <person name="Barber G.P."/>
            <person name="Haussler D."/>
            <person name="Karolchik D."/>
            <person name="Kern A.D."/>
            <person name="Kuhn R.M."/>
            <person name="Smith K.E."/>
            <person name="Zwieg A.S."/>
        </authorList>
    </citation>
    <scope>NUCLEOTIDE SEQUENCE [LARGE SCALE GENOMIC DNA]</scope>
    <source>
        <strain evidence="2">17573</strain>
    </source>
</reference>